<feature type="transmembrane region" description="Helical" evidence="6">
    <location>
        <begin position="99"/>
        <end position="117"/>
    </location>
</feature>
<feature type="transmembrane region" description="Helical" evidence="6">
    <location>
        <begin position="69"/>
        <end position="92"/>
    </location>
</feature>
<feature type="transmembrane region" description="Helical" evidence="6">
    <location>
        <begin position="123"/>
        <end position="143"/>
    </location>
</feature>
<reference evidence="8" key="1">
    <citation type="journal article" date="2020" name="Stud. Mycol.">
        <title>101 Dothideomycetes genomes: a test case for predicting lifestyles and emergence of pathogens.</title>
        <authorList>
            <person name="Haridas S."/>
            <person name="Albert R."/>
            <person name="Binder M."/>
            <person name="Bloem J."/>
            <person name="Labutti K."/>
            <person name="Salamov A."/>
            <person name="Andreopoulos B."/>
            <person name="Baker S."/>
            <person name="Barry K."/>
            <person name="Bills G."/>
            <person name="Bluhm B."/>
            <person name="Cannon C."/>
            <person name="Castanera R."/>
            <person name="Culley D."/>
            <person name="Daum C."/>
            <person name="Ezra D."/>
            <person name="Gonzalez J."/>
            <person name="Henrissat B."/>
            <person name="Kuo A."/>
            <person name="Liang C."/>
            <person name="Lipzen A."/>
            <person name="Lutzoni F."/>
            <person name="Magnuson J."/>
            <person name="Mondo S."/>
            <person name="Nolan M."/>
            <person name="Ohm R."/>
            <person name="Pangilinan J."/>
            <person name="Park H.-J."/>
            <person name="Ramirez L."/>
            <person name="Alfaro M."/>
            <person name="Sun H."/>
            <person name="Tritt A."/>
            <person name="Yoshinaga Y."/>
            <person name="Zwiers L.-H."/>
            <person name="Turgeon B."/>
            <person name="Goodwin S."/>
            <person name="Spatafora J."/>
            <person name="Crous P."/>
            <person name="Grigoriev I."/>
        </authorList>
    </citation>
    <scope>NUCLEOTIDE SEQUENCE</scope>
    <source>
        <strain evidence="8">Tuck. ex Michener</strain>
    </source>
</reference>
<accession>A0A6A6H123</accession>
<feature type="transmembrane region" description="Helical" evidence="6">
    <location>
        <begin position="155"/>
        <end position="174"/>
    </location>
</feature>
<protein>
    <submittedName>
        <fullName evidence="8">General substrate transporter</fullName>
    </submittedName>
</protein>
<evidence type="ECO:0000313" key="8">
    <source>
        <dbReference type="EMBL" id="KAF2231587.1"/>
    </source>
</evidence>
<evidence type="ECO:0000256" key="3">
    <source>
        <dbReference type="ARBA" id="ARBA00022692"/>
    </source>
</evidence>
<proteinExistence type="inferred from homology"/>
<dbReference type="InterPro" id="IPR036259">
    <property type="entry name" value="MFS_trans_sf"/>
</dbReference>
<feature type="transmembrane region" description="Helical" evidence="6">
    <location>
        <begin position="339"/>
        <end position="358"/>
    </location>
</feature>
<keyword evidence="9" id="KW-1185">Reference proteome</keyword>
<dbReference type="FunFam" id="1.20.1250.20:FF:000078">
    <property type="entry name" value="MFS maltose transporter, putative"/>
    <property type="match status" value="1"/>
</dbReference>
<dbReference type="PROSITE" id="PS50850">
    <property type="entry name" value="MFS"/>
    <property type="match status" value="1"/>
</dbReference>
<evidence type="ECO:0000256" key="6">
    <source>
        <dbReference type="SAM" id="Phobius"/>
    </source>
</evidence>
<dbReference type="InterPro" id="IPR005829">
    <property type="entry name" value="Sugar_transporter_CS"/>
</dbReference>
<dbReference type="Proteomes" id="UP000800092">
    <property type="component" value="Unassembled WGS sequence"/>
</dbReference>
<feature type="domain" description="Major facilitator superfamily (MFS) profile" evidence="7">
    <location>
        <begin position="18"/>
        <end position="463"/>
    </location>
</feature>
<dbReference type="EMBL" id="ML991825">
    <property type="protein sequence ID" value="KAF2231587.1"/>
    <property type="molecule type" value="Genomic_DNA"/>
</dbReference>
<dbReference type="InterPro" id="IPR050360">
    <property type="entry name" value="MFS_Sugar_Transporters"/>
</dbReference>
<comment type="subcellular location">
    <subcellularLocation>
        <location evidence="1">Membrane</location>
        <topology evidence="1">Multi-pass membrane protein</topology>
    </subcellularLocation>
</comment>
<evidence type="ECO:0000313" key="9">
    <source>
        <dbReference type="Proteomes" id="UP000800092"/>
    </source>
</evidence>
<dbReference type="GO" id="GO:0005351">
    <property type="term" value="F:carbohydrate:proton symporter activity"/>
    <property type="evidence" value="ECO:0007669"/>
    <property type="project" value="TreeGrafter"/>
</dbReference>
<feature type="transmembrane region" description="Helical" evidence="6">
    <location>
        <begin position="275"/>
        <end position="297"/>
    </location>
</feature>
<dbReference type="InterPro" id="IPR005828">
    <property type="entry name" value="MFS_sugar_transport-like"/>
</dbReference>
<organism evidence="8 9">
    <name type="scientific">Viridothelium virens</name>
    <name type="common">Speckled blister lichen</name>
    <name type="synonym">Trypethelium virens</name>
    <dbReference type="NCBI Taxonomy" id="1048519"/>
    <lineage>
        <taxon>Eukaryota</taxon>
        <taxon>Fungi</taxon>
        <taxon>Dikarya</taxon>
        <taxon>Ascomycota</taxon>
        <taxon>Pezizomycotina</taxon>
        <taxon>Dothideomycetes</taxon>
        <taxon>Dothideomycetes incertae sedis</taxon>
        <taxon>Trypetheliales</taxon>
        <taxon>Trypetheliaceae</taxon>
        <taxon>Viridothelium</taxon>
    </lineage>
</organism>
<evidence type="ECO:0000256" key="2">
    <source>
        <dbReference type="ARBA" id="ARBA00010992"/>
    </source>
</evidence>
<keyword evidence="5 6" id="KW-0472">Membrane</keyword>
<dbReference type="AlphaFoldDB" id="A0A6A6H123"/>
<feature type="transmembrane region" description="Helical" evidence="6">
    <location>
        <begin position="405"/>
        <end position="429"/>
    </location>
</feature>
<dbReference type="Pfam" id="PF00083">
    <property type="entry name" value="Sugar_tr"/>
    <property type="match status" value="1"/>
</dbReference>
<gene>
    <name evidence="8" type="ORF">EV356DRAFT_451741</name>
</gene>
<dbReference type="PROSITE" id="PS00217">
    <property type="entry name" value="SUGAR_TRANSPORT_2"/>
    <property type="match status" value="1"/>
</dbReference>
<feature type="transmembrane region" description="Helical" evidence="6">
    <location>
        <begin position="29"/>
        <end position="49"/>
    </location>
</feature>
<evidence type="ECO:0000256" key="4">
    <source>
        <dbReference type="ARBA" id="ARBA00022989"/>
    </source>
</evidence>
<evidence type="ECO:0000256" key="5">
    <source>
        <dbReference type="ARBA" id="ARBA00023136"/>
    </source>
</evidence>
<dbReference type="GO" id="GO:0016020">
    <property type="term" value="C:membrane"/>
    <property type="evidence" value="ECO:0007669"/>
    <property type="project" value="UniProtKB-SubCell"/>
</dbReference>
<dbReference type="SUPFAM" id="SSF103473">
    <property type="entry name" value="MFS general substrate transporter"/>
    <property type="match status" value="1"/>
</dbReference>
<dbReference type="Gene3D" id="1.20.1250.20">
    <property type="entry name" value="MFS general substrate transporter like domains"/>
    <property type="match status" value="1"/>
</dbReference>
<sequence length="518" mass="56072">MADNRPDGLKANWKCLLACTLVSMCPFQYGIDFGLIGGLQAMVGFLKVFGNPDPASPIGYNISPGRQQLISSLMTLGAFLASCALAGPIATVFGRKSGIWLGGVLITLGTILMMATTSLGGLYAGRLILGLGNGCFMTFSQLYLQECSPAKYRGLLIACFQFWTSTGTLIGTIVDNFTAPIMGKNSYLVPLGLVFIVPTIVGVGILFIPESPRWLLTHGHADKARSALLWLRPYPDTVQDELDGIETALNSEKNLIKGVSWLDLFRNPVDRRRTLLSVAAVSLQAASGAMFMIAYGTYFFEMAHVGSPFANSCILVAVGVVAIIINSSVITRIGRRRPMLISGLALCGVTQLIIALLYQARPAAESTSKAIVGISVVYIGGYNGLISTYAWVLGGELPSQRLRSYTFGLAAAVGFLGAWLATFTAPYFINPDALNWGPKYGFIWFPSCMVAMIFVILFMPEVKDRTLEEIDEMFEKRLPARKFRTYKCVGRSTVTEIDATNIVFSDPKVVAETTVSIA</sequence>
<comment type="similarity">
    <text evidence="2">Belongs to the major facilitator superfamily. Sugar transporter (TC 2.A.1.1) family.</text>
</comment>
<dbReference type="OrthoDB" id="6133115at2759"/>
<dbReference type="PANTHER" id="PTHR48022:SF10">
    <property type="entry name" value="MAJOR FACILITATOR SUPERFAMILY (MFS) PROFILE DOMAIN-CONTAINING PROTEIN"/>
    <property type="match status" value="1"/>
</dbReference>
<dbReference type="InterPro" id="IPR020846">
    <property type="entry name" value="MFS_dom"/>
</dbReference>
<feature type="transmembrane region" description="Helical" evidence="6">
    <location>
        <begin position="186"/>
        <end position="208"/>
    </location>
</feature>
<dbReference type="PANTHER" id="PTHR48022">
    <property type="entry name" value="PLASTIDIC GLUCOSE TRANSPORTER 4"/>
    <property type="match status" value="1"/>
</dbReference>
<evidence type="ECO:0000259" key="7">
    <source>
        <dbReference type="PROSITE" id="PS50850"/>
    </source>
</evidence>
<feature type="transmembrane region" description="Helical" evidence="6">
    <location>
        <begin position="441"/>
        <end position="459"/>
    </location>
</feature>
<feature type="transmembrane region" description="Helical" evidence="6">
    <location>
        <begin position="309"/>
        <end position="327"/>
    </location>
</feature>
<keyword evidence="3 6" id="KW-0812">Transmembrane</keyword>
<evidence type="ECO:0000256" key="1">
    <source>
        <dbReference type="ARBA" id="ARBA00004141"/>
    </source>
</evidence>
<name>A0A6A6H123_VIRVR</name>
<feature type="transmembrane region" description="Helical" evidence="6">
    <location>
        <begin position="370"/>
        <end position="393"/>
    </location>
</feature>
<keyword evidence="4 6" id="KW-1133">Transmembrane helix</keyword>